<feature type="coiled-coil region" evidence="2">
    <location>
        <begin position="11"/>
        <end position="87"/>
    </location>
</feature>
<evidence type="ECO:0000313" key="4">
    <source>
        <dbReference type="EMBL" id="EAX97130.1"/>
    </source>
</evidence>
<dbReference type="PANTHER" id="PTHR32083:SF0">
    <property type="entry name" value="CILIA AND FLAGELLA-ASSOCIATED PROTEIN 58"/>
    <property type="match status" value="1"/>
</dbReference>
<feature type="region of interest" description="Disordered" evidence="3">
    <location>
        <begin position="632"/>
        <end position="652"/>
    </location>
</feature>
<dbReference type="OrthoDB" id="6351660at2759"/>
<sequence>MQVGDDSSFDEEGSQNNLRTLNDRLRILTNENKALTERNKELEDKLVNQREEFLEISRTNQRLQTKNQGLEMKVESLESKVKALNEEMQTGSSFIKKRDLEIADLKARIRAIESLGLKHRQDFITYLAEKKKLSDQNLQLQAHIKDLDTAIQDLIQQNQQISKSLSNAQEQNRQLQIEIDQEQRMVMILEQEVSKARNLDKTLSQTQQRDLGSMQSLADVQKQLIISRNQVKELQIKCEKLQQFEEKAAKLEITVQQYRKHVQKLKKEIEDKEMELEPYRDRSERFVFQIDELREKNRITTEYAEKQIQMLNDEIIQQSKRIDEITNDNVNKEIEVENIKKENEELRNQITNYENGTIGLAEAAAQARQLKTLVSVRDAFIADLVNQINIFERIIVTIEPYLPPNFDFNAFYNEVLENQAHDIQRRTERKALEILQATLAQHKNKPISEVKIVVGGDGGKQRATVFSKPGGFSRTNTQEIDSDSYDEEESDYDYEEDSQDNEPSLADKVKGSKLMRVMSFTKDKPQQKTMNITEGQVTPRKGDGQAKKQTKTKAVQTDPVEPFDPYEHPPFSKEDMDEWARTLQEKYIELKELLRRLKSENNQLKEQNDLYSKQNADLTLKNSDLNQELNALSKDQNNRNSGTQNINRTPKSAKLTQTEGLFLSLDISRPVFYSKFDTIGPLVVAGELAYPSDDLMFVLSQREIDENNLLDNLKQLNIKLSHDVDELKRQNNEKDNRIADLENLLKESQRTIELLQKKLEDQRAAFKEKFINLKNEADRYVEQRVKDALDLRAVQEQNGGHFGRDDLGDVALELKRKNAKIQELTDLLKDKDDAIRMAEAQRDAALKKLNETSQSFSESTTTVNDDKANPSTTAAEFNSELKLRYTKLQKKYNALLKEYNLLKKQKNEGTFSSTDKSSSNEDIFQKEMAKMKQIKARAVAAEQKNEELTLLLKKANQTIAQLNELLQRKEAKLDRLQEQVSQLKQQNTALIQKQ</sequence>
<dbReference type="KEGG" id="tva:4754909"/>
<gene>
    <name evidence="4" type="ORF">TVAG_469030</name>
</gene>
<dbReference type="SMR" id="A2FD74"/>
<keyword evidence="1 2" id="KW-0175">Coiled coil</keyword>
<reference evidence="4" key="1">
    <citation type="submission" date="2006-10" db="EMBL/GenBank/DDBJ databases">
        <authorList>
            <person name="Amadeo P."/>
            <person name="Zhao Q."/>
            <person name="Wortman J."/>
            <person name="Fraser-Liggett C."/>
            <person name="Carlton J."/>
        </authorList>
    </citation>
    <scope>NUCLEOTIDE SEQUENCE</scope>
    <source>
        <strain evidence="4">G3</strain>
    </source>
</reference>
<evidence type="ECO:0000256" key="3">
    <source>
        <dbReference type="SAM" id="MobiDB-lite"/>
    </source>
</evidence>
<feature type="coiled-coil region" evidence="2">
    <location>
        <begin position="130"/>
        <end position="282"/>
    </location>
</feature>
<organism evidence="4 5">
    <name type="scientific">Trichomonas vaginalis (strain ATCC PRA-98 / G3)</name>
    <dbReference type="NCBI Taxonomy" id="412133"/>
    <lineage>
        <taxon>Eukaryota</taxon>
        <taxon>Metamonada</taxon>
        <taxon>Parabasalia</taxon>
        <taxon>Trichomonadida</taxon>
        <taxon>Trichomonadidae</taxon>
        <taxon>Trichomonas</taxon>
    </lineage>
</organism>
<reference evidence="4" key="2">
    <citation type="journal article" date="2007" name="Science">
        <title>Draft genome sequence of the sexually transmitted pathogen Trichomonas vaginalis.</title>
        <authorList>
            <person name="Carlton J.M."/>
            <person name="Hirt R.P."/>
            <person name="Silva J.C."/>
            <person name="Delcher A.L."/>
            <person name="Schatz M."/>
            <person name="Zhao Q."/>
            <person name="Wortman J.R."/>
            <person name="Bidwell S.L."/>
            <person name="Alsmark U.C.M."/>
            <person name="Besteiro S."/>
            <person name="Sicheritz-Ponten T."/>
            <person name="Noel C.J."/>
            <person name="Dacks J.B."/>
            <person name="Foster P.G."/>
            <person name="Simillion C."/>
            <person name="Van de Peer Y."/>
            <person name="Miranda-Saavedra D."/>
            <person name="Barton G.J."/>
            <person name="Westrop G.D."/>
            <person name="Mueller S."/>
            <person name="Dessi D."/>
            <person name="Fiori P.L."/>
            <person name="Ren Q."/>
            <person name="Paulsen I."/>
            <person name="Zhang H."/>
            <person name="Bastida-Corcuera F.D."/>
            <person name="Simoes-Barbosa A."/>
            <person name="Brown M.T."/>
            <person name="Hayes R.D."/>
            <person name="Mukherjee M."/>
            <person name="Okumura C.Y."/>
            <person name="Schneider R."/>
            <person name="Smith A.J."/>
            <person name="Vanacova S."/>
            <person name="Villalvazo M."/>
            <person name="Haas B.J."/>
            <person name="Pertea M."/>
            <person name="Feldblyum T.V."/>
            <person name="Utterback T.R."/>
            <person name="Shu C.L."/>
            <person name="Osoegawa K."/>
            <person name="de Jong P.J."/>
            <person name="Hrdy I."/>
            <person name="Horvathova L."/>
            <person name="Zubacova Z."/>
            <person name="Dolezal P."/>
            <person name="Malik S.B."/>
            <person name="Logsdon J.M. Jr."/>
            <person name="Henze K."/>
            <person name="Gupta A."/>
            <person name="Wang C.C."/>
            <person name="Dunne R.L."/>
            <person name="Upcroft J.A."/>
            <person name="Upcroft P."/>
            <person name="White O."/>
            <person name="Salzberg S.L."/>
            <person name="Tang P."/>
            <person name="Chiu C.-H."/>
            <person name="Lee Y.-S."/>
            <person name="Embley T.M."/>
            <person name="Coombs G.H."/>
            <person name="Mottram J.C."/>
            <person name="Tachezy J."/>
            <person name="Fraser-Liggett C.M."/>
            <person name="Johnson P.J."/>
        </authorList>
    </citation>
    <scope>NUCLEOTIDE SEQUENCE [LARGE SCALE GENOMIC DNA]</scope>
    <source>
        <strain evidence="4">G3</strain>
    </source>
</reference>
<keyword evidence="5" id="KW-1185">Reference proteome</keyword>
<evidence type="ECO:0000313" key="5">
    <source>
        <dbReference type="Proteomes" id="UP000001542"/>
    </source>
</evidence>
<dbReference type="AlphaFoldDB" id="A2FD74"/>
<dbReference type="VEuPathDB" id="TrichDB:TVAGG3_0180440"/>
<proteinExistence type="predicted"/>
<protein>
    <submittedName>
        <fullName evidence="4">Uncharacterized protein</fullName>
    </submittedName>
</protein>
<name>A2FD74_TRIV3</name>
<dbReference type="EMBL" id="DS113728">
    <property type="protein sequence ID" value="EAX97130.1"/>
    <property type="molecule type" value="Genomic_DNA"/>
</dbReference>
<feature type="coiled-coil region" evidence="2">
    <location>
        <begin position="308"/>
        <end position="356"/>
    </location>
</feature>
<dbReference type="PANTHER" id="PTHR32083">
    <property type="entry name" value="CILIA AND FLAGELLA-ASSOCIATED PROTEIN 58-RELATED"/>
    <property type="match status" value="1"/>
</dbReference>
<evidence type="ECO:0000256" key="2">
    <source>
        <dbReference type="SAM" id="Coils"/>
    </source>
</evidence>
<feature type="region of interest" description="Disordered" evidence="3">
    <location>
        <begin position="536"/>
        <end position="573"/>
    </location>
</feature>
<evidence type="ECO:0000256" key="1">
    <source>
        <dbReference type="ARBA" id="ARBA00023054"/>
    </source>
</evidence>
<dbReference type="RefSeq" id="XP_001310060.1">
    <property type="nucleotide sequence ID" value="XM_001310059.1"/>
</dbReference>
<dbReference type="InParanoid" id="A2FD74"/>
<dbReference type="Proteomes" id="UP000001542">
    <property type="component" value="Unassembled WGS sequence"/>
</dbReference>
<feature type="region of interest" description="Disordered" evidence="3">
    <location>
        <begin position="852"/>
        <end position="871"/>
    </location>
</feature>
<dbReference type="STRING" id="5722.A2FD74"/>
<feature type="region of interest" description="Disordered" evidence="3">
    <location>
        <begin position="464"/>
        <end position="507"/>
    </location>
</feature>
<dbReference type="VEuPathDB" id="TrichDB:TVAG_469030"/>
<accession>A2FD74</accession>
<feature type="coiled-coil region" evidence="2">
    <location>
        <begin position="710"/>
        <end position="783"/>
    </location>
</feature>
<feature type="compositionally biased region" description="Acidic residues" evidence="3">
    <location>
        <begin position="480"/>
        <end position="500"/>
    </location>
</feature>
<feature type="compositionally biased region" description="Low complexity" evidence="3">
    <location>
        <begin position="852"/>
        <end position="862"/>
    </location>
</feature>